<protein>
    <recommendedName>
        <fullName evidence="11">MRH domain-containing protein</fullName>
    </recommendedName>
</protein>
<evidence type="ECO:0000256" key="5">
    <source>
        <dbReference type="ARBA" id="ARBA00022989"/>
    </source>
</evidence>
<feature type="transmembrane region" description="Helical" evidence="10">
    <location>
        <begin position="171"/>
        <end position="192"/>
    </location>
</feature>
<reference evidence="12" key="1">
    <citation type="journal article" date="2023" name="BMC Genomics">
        <title>Chromosome-level genome assemblies of Cutaneotrichosporon spp. (Trichosporonales, Basidiomycota) reveal imbalanced evolution between nucleotide sequences and chromosome synteny.</title>
        <authorList>
            <person name="Kobayashi Y."/>
            <person name="Kayamori A."/>
            <person name="Aoki K."/>
            <person name="Shiwa Y."/>
            <person name="Matsutani M."/>
            <person name="Fujita N."/>
            <person name="Sugita T."/>
            <person name="Iwasaki W."/>
            <person name="Tanaka N."/>
            <person name="Takashima M."/>
        </authorList>
    </citation>
    <scope>NUCLEOTIDE SEQUENCE</scope>
    <source>
        <strain evidence="12">HIS016</strain>
    </source>
</reference>
<evidence type="ECO:0000256" key="3">
    <source>
        <dbReference type="ARBA" id="ARBA00022692"/>
    </source>
</evidence>
<gene>
    <name evidence="12" type="ORF">CspeluHIS016_0700710</name>
</gene>
<keyword evidence="8" id="KW-0325">Glycoprotein</keyword>
<keyword evidence="2" id="KW-0813">Transport</keyword>
<comment type="subcellular location">
    <subcellularLocation>
        <location evidence="1">Endomembrane system</location>
    </subcellularLocation>
</comment>
<dbReference type="Proteomes" id="UP001222932">
    <property type="component" value="Unassembled WGS sequence"/>
</dbReference>
<dbReference type="Pfam" id="PF02157">
    <property type="entry name" value="Man-6-P_recep"/>
    <property type="match status" value="1"/>
</dbReference>
<evidence type="ECO:0000256" key="8">
    <source>
        <dbReference type="ARBA" id="ARBA00023180"/>
    </source>
</evidence>
<evidence type="ECO:0000256" key="6">
    <source>
        <dbReference type="ARBA" id="ARBA00023136"/>
    </source>
</evidence>
<evidence type="ECO:0000256" key="1">
    <source>
        <dbReference type="ARBA" id="ARBA00004308"/>
    </source>
</evidence>
<comment type="caution">
    <text evidence="12">The sequence shown here is derived from an EMBL/GenBank/DDBJ whole genome shotgun (WGS) entry which is preliminary data.</text>
</comment>
<feature type="domain" description="MRH" evidence="11">
    <location>
        <begin position="9"/>
        <end position="160"/>
    </location>
</feature>
<feature type="region of interest" description="Disordered" evidence="9">
    <location>
        <begin position="216"/>
        <end position="241"/>
    </location>
</feature>
<name>A0AAD3TYU3_9TREE</name>
<dbReference type="AlphaFoldDB" id="A0AAD3TYU3"/>
<keyword evidence="4" id="KW-0732">Signal</keyword>
<evidence type="ECO:0000256" key="4">
    <source>
        <dbReference type="ARBA" id="ARBA00022729"/>
    </source>
</evidence>
<evidence type="ECO:0000256" key="9">
    <source>
        <dbReference type="SAM" id="MobiDB-lite"/>
    </source>
</evidence>
<dbReference type="Gene3D" id="2.70.130.10">
    <property type="entry name" value="Mannose-6-phosphate receptor binding domain"/>
    <property type="match status" value="1"/>
</dbReference>
<dbReference type="GO" id="GO:0000139">
    <property type="term" value="C:Golgi membrane"/>
    <property type="evidence" value="ECO:0007669"/>
    <property type="project" value="UniProtKB-SubCell"/>
</dbReference>
<keyword evidence="5 10" id="KW-1133">Transmembrane helix</keyword>
<accession>A0AAD3TYU3</accession>
<dbReference type="EMBL" id="BTCM01000007">
    <property type="protein sequence ID" value="GMK59056.1"/>
    <property type="molecule type" value="Genomic_DNA"/>
</dbReference>
<dbReference type="GO" id="GO:0005770">
    <property type="term" value="C:late endosome"/>
    <property type="evidence" value="ECO:0007669"/>
    <property type="project" value="TreeGrafter"/>
</dbReference>
<dbReference type="GO" id="GO:0007034">
    <property type="term" value="P:vacuolar transport"/>
    <property type="evidence" value="ECO:0007669"/>
    <property type="project" value="TreeGrafter"/>
</dbReference>
<evidence type="ECO:0000259" key="11">
    <source>
        <dbReference type="PROSITE" id="PS51914"/>
    </source>
</evidence>
<reference evidence="12" key="2">
    <citation type="submission" date="2023-06" db="EMBL/GenBank/DDBJ databases">
        <authorList>
            <person name="Kobayashi Y."/>
            <person name="Kayamori A."/>
            <person name="Aoki K."/>
            <person name="Shiwa Y."/>
            <person name="Fujita N."/>
            <person name="Sugita T."/>
            <person name="Iwasaki W."/>
            <person name="Tanaka N."/>
            <person name="Takashima M."/>
        </authorList>
    </citation>
    <scope>NUCLEOTIDE SEQUENCE</scope>
    <source>
        <strain evidence="12">HIS016</strain>
    </source>
</reference>
<keyword evidence="13" id="KW-1185">Reference proteome</keyword>
<dbReference type="PANTHER" id="PTHR15071:SF0">
    <property type="entry name" value="MANNOSE 6-PHOSPHATE RECEPTOR-LIKE PROTEIN 1"/>
    <property type="match status" value="1"/>
</dbReference>
<sequence length="315" mass="35035">MADDKQEDKPCTITLKDGTFYDLTSLSTSKADYEADAGDAQGNLVYKLNVCRSVVSEPWNVENASAVGGFINGRGHGDFSLGDFSTNLTISPTTHEPMLMYENGSKCPGNENERASTVIRFVCSRSDFEAGKPRLVAAIPAGDNACHFYFDWKTHVACPTNRKTDLESAHIWAFFGFVLVAILTWFGGHTLYNRFYLKRRGLDIFPIPKCHRPAGVQLPQPISSSDGSAQPRRSWAAPWKRRSQRAGYNHLRQDPNEDDHLAARFSIDDDDDDDDARVLGGEMEAWRRSGEEEAARLSSASDRETVGVHQGLVRL</sequence>
<keyword evidence="7" id="KW-1015">Disulfide bond</keyword>
<dbReference type="GO" id="GO:0010008">
    <property type="term" value="C:endosome membrane"/>
    <property type="evidence" value="ECO:0007669"/>
    <property type="project" value="UniProtKB-SubCell"/>
</dbReference>
<dbReference type="InterPro" id="IPR009011">
    <property type="entry name" value="Man6P_isomerase_rcpt-bd_dom_sf"/>
</dbReference>
<evidence type="ECO:0000256" key="10">
    <source>
        <dbReference type="SAM" id="Phobius"/>
    </source>
</evidence>
<dbReference type="PROSITE" id="PS51914">
    <property type="entry name" value="MRH"/>
    <property type="match status" value="1"/>
</dbReference>
<feature type="compositionally biased region" description="Basic and acidic residues" evidence="9">
    <location>
        <begin position="284"/>
        <end position="306"/>
    </location>
</feature>
<evidence type="ECO:0000313" key="12">
    <source>
        <dbReference type="EMBL" id="GMK59056.1"/>
    </source>
</evidence>
<evidence type="ECO:0000256" key="2">
    <source>
        <dbReference type="ARBA" id="ARBA00022448"/>
    </source>
</evidence>
<evidence type="ECO:0000256" key="7">
    <source>
        <dbReference type="ARBA" id="ARBA00023157"/>
    </source>
</evidence>
<dbReference type="PANTHER" id="PTHR15071">
    <property type="entry name" value="MANNOSE-6-PHOSPHATE RECEPTOR FAMILY MEMBER"/>
    <property type="match status" value="1"/>
</dbReference>
<organism evidence="12 13">
    <name type="scientific">Cutaneotrichosporon spelunceum</name>
    <dbReference type="NCBI Taxonomy" id="1672016"/>
    <lineage>
        <taxon>Eukaryota</taxon>
        <taxon>Fungi</taxon>
        <taxon>Dikarya</taxon>
        <taxon>Basidiomycota</taxon>
        <taxon>Agaricomycotina</taxon>
        <taxon>Tremellomycetes</taxon>
        <taxon>Trichosporonales</taxon>
        <taxon>Trichosporonaceae</taxon>
        <taxon>Cutaneotrichosporon</taxon>
    </lineage>
</organism>
<dbReference type="SUPFAM" id="SSF50911">
    <property type="entry name" value="Mannose 6-phosphate receptor domain"/>
    <property type="match status" value="1"/>
</dbReference>
<proteinExistence type="predicted"/>
<keyword evidence="3 10" id="KW-0812">Transmembrane</keyword>
<evidence type="ECO:0000313" key="13">
    <source>
        <dbReference type="Proteomes" id="UP001222932"/>
    </source>
</evidence>
<dbReference type="InterPro" id="IPR044865">
    <property type="entry name" value="MRH_dom"/>
</dbReference>
<feature type="region of interest" description="Disordered" evidence="9">
    <location>
        <begin position="283"/>
        <end position="315"/>
    </location>
</feature>
<dbReference type="InterPro" id="IPR028927">
    <property type="entry name" value="Man-6-P_rcpt"/>
</dbReference>
<keyword evidence="6 10" id="KW-0472">Membrane</keyword>